<accession>A0A5N5E559</accession>
<protein>
    <recommendedName>
        <fullName evidence="2">Knr4/Smi1-like domain-containing protein</fullName>
    </recommendedName>
</protein>
<evidence type="ECO:0000256" key="1">
    <source>
        <dbReference type="SAM" id="MobiDB-lite"/>
    </source>
</evidence>
<name>A0A5N5E559_RHOER</name>
<proteinExistence type="predicted"/>
<gene>
    <name evidence="3" type="ORF">BS297_11525</name>
</gene>
<feature type="region of interest" description="Disordered" evidence="1">
    <location>
        <begin position="158"/>
        <end position="185"/>
    </location>
</feature>
<dbReference type="EMBL" id="MRBO01000356">
    <property type="protein sequence ID" value="KAB2585193.1"/>
    <property type="molecule type" value="Genomic_DNA"/>
</dbReference>
<evidence type="ECO:0000313" key="4">
    <source>
        <dbReference type="Proteomes" id="UP000325576"/>
    </source>
</evidence>
<dbReference type="InterPro" id="IPR018958">
    <property type="entry name" value="Knr4/Smi1-like_dom"/>
</dbReference>
<organism evidence="3 4">
    <name type="scientific">Rhodococcus erythropolis</name>
    <name type="common">Arthrobacter picolinophilus</name>
    <dbReference type="NCBI Taxonomy" id="1833"/>
    <lineage>
        <taxon>Bacteria</taxon>
        <taxon>Bacillati</taxon>
        <taxon>Actinomycetota</taxon>
        <taxon>Actinomycetes</taxon>
        <taxon>Mycobacteriales</taxon>
        <taxon>Nocardiaceae</taxon>
        <taxon>Rhodococcus</taxon>
        <taxon>Rhodococcus erythropolis group</taxon>
    </lineage>
</organism>
<comment type="caution">
    <text evidence="3">The sequence shown here is derived from an EMBL/GenBank/DDBJ whole genome shotgun (WGS) entry which is preliminary data.</text>
</comment>
<feature type="domain" description="Knr4/Smi1-like" evidence="2">
    <location>
        <begin position="214"/>
        <end position="354"/>
    </location>
</feature>
<dbReference type="Proteomes" id="UP000325576">
    <property type="component" value="Unassembled WGS sequence"/>
</dbReference>
<dbReference type="InterPro" id="IPR037883">
    <property type="entry name" value="Knr4/Smi1-like_sf"/>
</dbReference>
<sequence>MFHSALVDFDAPVFVLGPIPREPYVHTYGKILGLSPVVARLALSSTAGPVRITVDVVDGDPGPPQADEWETIEEGTIESVVSGLPPLRLSREKIMEFGYLDRLPLGFYRIRASVRDRDSDRTNPEAFIQIWPVTEFEPIHLFKSGDKVEVRDVYSDAGRLPIPSRPGGEQHDAATSIRARSATEPTDVRRQWERITAWFSASGSPHALDAFAPGVTQLEIDRVEAQTGIAWPTELKDLYSVQNGFAPGAWMQFLPQHDMLNLDALLAHHRGAPAVYELHDVPESVPTLSDRAQLAGTPSGKFLPDYIAFADRDGYELFCDTRQGTLAGCVNEYARENADDAGPQWTSISAMLADLAESLETGQPFADGWIPQLSDGAFAWQWTPQ</sequence>
<dbReference type="SMART" id="SM00860">
    <property type="entry name" value="SMI1_KNR4"/>
    <property type="match status" value="1"/>
</dbReference>
<evidence type="ECO:0000259" key="2">
    <source>
        <dbReference type="SMART" id="SM00860"/>
    </source>
</evidence>
<dbReference type="Pfam" id="PF09346">
    <property type="entry name" value="SMI1_KNR4"/>
    <property type="match status" value="1"/>
</dbReference>
<dbReference type="AlphaFoldDB" id="A0A5N5E559"/>
<dbReference type="SUPFAM" id="SSF160631">
    <property type="entry name" value="SMI1/KNR4-like"/>
    <property type="match status" value="1"/>
</dbReference>
<reference evidence="3 4" key="1">
    <citation type="journal article" date="2017" name="Poromechanics V (2013)">
        <title>Genomic Characterization of the Arsenic-Tolerant Actinobacterium, &lt;i&gt;Rhodococcus erythropolis&lt;/i&gt; S43.</title>
        <authorList>
            <person name="Retamal-Morales G."/>
            <person name="Mehnert M."/>
            <person name="Schwabe R."/>
            <person name="Tischler D."/>
            <person name="Schloemann M."/>
            <person name="Levican G.J."/>
        </authorList>
    </citation>
    <scope>NUCLEOTIDE SEQUENCE [LARGE SCALE GENOMIC DNA]</scope>
    <source>
        <strain evidence="3 4">S43</strain>
    </source>
</reference>
<evidence type="ECO:0000313" key="3">
    <source>
        <dbReference type="EMBL" id="KAB2585193.1"/>
    </source>
</evidence>